<evidence type="ECO:0000313" key="1">
    <source>
        <dbReference type="EMBL" id="UTY28814.1"/>
    </source>
</evidence>
<evidence type="ECO:0000313" key="2">
    <source>
        <dbReference type="EMBL" id="UTY33679.1"/>
    </source>
</evidence>
<protein>
    <submittedName>
        <fullName evidence="2">Uncharacterized protein</fullName>
    </submittedName>
</protein>
<proteinExistence type="predicted"/>
<sequence length="78" mass="9041">MKINHYFYPQPNYLPLRTVIGAVLVQQADSLSFEAIAVPILVYFYLLCNNKSYKEPSGFLRAEPLSSYFEDRKGYREG</sequence>
<dbReference type="Proteomes" id="UP001059401">
    <property type="component" value="Chromosome"/>
</dbReference>
<name>A0AAE9SLH5_9SPIR</name>
<dbReference type="Proteomes" id="UP001058682">
    <property type="component" value="Chromosome"/>
</dbReference>
<gene>
    <name evidence="2" type="ORF">E4N74_06390</name>
    <name evidence="1" type="ORF">E4N76_07285</name>
</gene>
<dbReference type="EMBL" id="CP038802">
    <property type="protein sequence ID" value="UTY28814.1"/>
    <property type="molecule type" value="Genomic_DNA"/>
</dbReference>
<dbReference type="AlphaFoldDB" id="A0AAE9SLH5"/>
<evidence type="ECO:0000313" key="4">
    <source>
        <dbReference type="Proteomes" id="UP001059401"/>
    </source>
</evidence>
<reference evidence="2" key="1">
    <citation type="submission" date="2019-04" db="EMBL/GenBank/DDBJ databases">
        <title>Whole genome sequencing of oral phylogroup 2 treponemes.</title>
        <authorList>
            <person name="Chan Y."/>
            <person name="Zeng H.H."/>
            <person name="Yu X.L."/>
            <person name="Leung W.K."/>
            <person name="Watt R.M."/>
        </authorList>
    </citation>
    <scope>NUCLEOTIDE SEQUENCE</scope>
    <source>
        <strain evidence="2">OMZ 835</strain>
        <strain evidence="1">OMZ 847</strain>
    </source>
</reference>
<evidence type="ECO:0000313" key="3">
    <source>
        <dbReference type="Proteomes" id="UP001058682"/>
    </source>
</evidence>
<dbReference type="EMBL" id="CP038804">
    <property type="protein sequence ID" value="UTY33679.1"/>
    <property type="molecule type" value="Genomic_DNA"/>
</dbReference>
<organism evidence="2 3">
    <name type="scientific">Treponema putidum</name>
    <dbReference type="NCBI Taxonomy" id="221027"/>
    <lineage>
        <taxon>Bacteria</taxon>
        <taxon>Pseudomonadati</taxon>
        <taxon>Spirochaetota</taxon>
        <taxon>Spirochaetia</taxon>
        <taxon>Spirochaetales</taxon>
        <taxon>Treponemataceae</taxon>
        <taxon>Treponema</taxon>
    </lineage>
</organism>
<accession>A0AAE9SLH5</accession>
<keyword evidence="4" id="KW-1185">Reference proteome</keyword>